<dbReference type="Pfam" id="PF08447">
    <property type="entry name" value="PAS_3"/>
    <property type="match status" value="1"/>
</dbReference>
<dbReference type="InterPro" id="IPR035965">
    <property type="entry name" value="PAS-like_dom_sf"/>
</dbReference>
<feature type="compositionally biased region" description="Low complexity" evidence="3">
    <location>
        <begin position="225"/>
        <end position="239"/>
    </location>
</feature>
<dbReference type="Gene3D" id="3.30.450.20">
    <property type="entry name" value="PAS domain"/>
    <property type="match status" value="1"/>
</dbReference>
<dbReference type="AlphaFoldDB" id="A0A7S2TN58"/>
<dbReference type="InterPro" id="IPR013655">
    <property type="entry name" value="PAS_fold_3"/>
</dbReference>
<evidence type="ECO:0000256" key="3">
    <source>
        <dbReference type="SAM" id="MobiDB-lite"/>
    </source>
</evidence>
<dbReference type="SUPFAM" id="SSF55785">
    <property type="entry name" value="PYP-like sensor domain (PAS domain)"/>
    <property type="match status" value="1"/>
</dbReference>
<sequence>VISRRHLGGRAPLVGGWCRSQPEALRPKVYQHFFCRGFESAAFSLMNPADAGKVGPPGPDPNGAVPPGGNKQFQSPYIALYPSSSLLNWNGAIPNAATDSTRQIQYSGIPQFNAQTAGIPVLQSFPSGLVGFGNQQQARLPTLTPNANDRRKTNRTPVACVVCHKAKSTCDRSRPCARCRRLGKSHLCKDRPHRKKGRPRKRLLNNTENSTQGSQDKAQDKKARTPAAAATSSSDAKSSESSFKLSDCYLGGDMPRFMANMSKKPAVKSSSLGGVKSESMDGSIQGGQSSGSRSLNGLDGSSLLSKSSKGIETPLTELQTSFANMAHSVNETLWEEVIGDMSSFIHDAKKYERKYTELFRKMPDVKRIMNPLFCMYLTHMSYYLHPDQFIQLQKRMASSGVLIPNGSSCKIRKFDESLIKTVDCKAIAPISRLRWCLKHPRPHMESRFSRIDNWPLATIKVNMFSTPDPLTLLVYVSVNEEFERIFGFRQAEMVLMSRRPFYYRLIHPKDWKKQLSLEMSTLLNQRKRFNTLIRCVCKWKEEIVCLETFRYSFDEEDTLNHFTISFTPLPRYMFK</sequence>
<feature type="region of interest" description="Disordered" evidence="3">
    <location>
        <begin position="265"/>
        <end position="299"/>
    </location>
</feature>
<reference evidence="6" key="1">
    <citation type="submission" date="2021-01" db="EMBL/GenBank/DDBJ databases">
        <authorList>
            <person name="Corre E."/>
            <person name="Pelletier E."/>
            <person name="Niang G."/>
            <person name="Scheremetjew M."/>
            <person name="Finn R."/>
            <person name="Kale V."/>
            <person name="Holt S."/>
            <person name="Cochrane G."/>
            <person name="Meng A."/>
            <person name="Brown T."/>
            <person name="Cohen L."/>
        </authorList>
    </citation>
    <scope>NUCLEOTIDE SEQUENCE</scope>
    <source>
        <strain evidence="6">CCMP622</strain>
    </source>
</reference>
<evidence type="ECO:0000259" key="5">
    <source>
        <dbReference type="PROSITE" id="PS50112"/>
    </source>
</evidence>
<feature type="compositionally biased region" description="Basic residues" evidence="3">
    <location>
        <begin position="189"/>
        <end position="203"/>
    </location>
</feature>
<dbReference type="GO" id="GO:0000981">
    <property type="term" value="F:DNA-binding transcription factor activity, RNA polymerase II-specific"/>
    <property type="evidence" value="ECO:0007669"/>
    <property type="project" value="InterPro"/>
</dbReference>
<dbReference type="GO" id="GO:0008270">
    <property type="term" value="F:zinc ion binding"/>
    <property type="evidence" value="ECO:0007669"/>
    <property type="project" value="InterPro"/>
</dbReference>
<organism evidence="6">
    <name type="scientific">Lotharella oceanica</name>
    <dbReference type="NCBI Taxonomy" id="641309"/>
    <lineage>
        <taxon>Eukaryota</taxon>
        <taxon>Sar</taxon>
        <taxon>Rhizaria</taxon>
        <taxon>Cercozoa</taxon>
        <taxon>Chlorarachniophyceae</taxon>
        <taxon>Lotharella</taxon>
    </lineage>
</organism>
<accession>A0A7S2TN58</accession>
<dbReference type="PROSITE" id="PS50112">
    <property type="entry name" value="PAS"/>
    <property type="match status" value="1"/>
</dbReference>
<dbReference type="PANTHER" id="PTHR47659:SF4">
    <property type="entry name" value="ZN(II)2CYS6 TRANSCRIPTION FACTOR (EUROFUNG)"/>
    <property type="match status" value="1"/>
</dbReference>
<dbReference type="SUPFAM" id="SSF57701">
    <property type="entry name" value="Zn2/Cys6 DNA-binding domain"/>
    <property type="match status" value="1"/>
</dbReference>
<dbReference type="InterPro" id="IPR036864">
    <property type="entry name" value="Zn2-C6_fun-type_DNA-bd_sf"/>
</dbReference>
<feature type="domain" description="Zn(2)-C6 fungal-type" evidence="4">
    <location>
        <begin position="159"/>
        <end position="188"/>
    </location>
</feature>
<dbReference type="InterPro" id="IPR001138">
    <property type="entry name" value="Zn2Cys6_DnaBD"/>
</dbReference>
<dbReference type="CDD" id="cd00130">
    <property type="entry name" value="PAS"/>
    <property type="match status" value="1"/>
</dbReference>
<name>A0A7S2TN58_9EUKA</name>
<evidence type="ECO:0000256" key="2">
    <source>
        <dbReference type="ARBA" id="ARBA00023242"/>
    </source>
</evidence>
<dbReference type="PROSITE" id="PS50048">
    <property type="entry name" value="ZN2_CY6_FUNGAL_2"/>
    <property type="match status" value="1"/>
</dbReference>
<keyword evidence="2" id="KW-0539">Nucleus</keyword>
<keyword evidence="1" id="KW-0479">Metal-binding</keyword>
<dbReference type="PROSITE" id="PS00463">
    <property type="entry name" value="ZN2_CY6_FUNGAL_1"/>
    <property type="match status" value="1"/>
</dbReference>
<evidence type="ECO:0000313" key="6">
    <source>
        <dbReference type="EMBL" id="CAD9760586.1"/>
    </source>
</evidence>
<feature type="compositionally biased region" description="Low complexity" evidence="3">
    <location>
        <begin position="290"/>
        <end position="299"/>
    </location>
</feature>
<feature type="region of interest" description="Disordered" evidence="3">
    <location>
        <begin position="189"/>
        <end position="239"/>
    </location>
</feature>
<gene>
    <name evidence="6" type="ORF">LSP00402_LOCUS8242</name>
</gene>
<feature type="non-terminal residue" evidence="6">
    <location>
        <position position="1"/>
    </location>
</feature>
<dbReference type="PANTHER" id="PTHR47659">
    <property type="entry name" value="ZN(II)2CYS6 TRANSCRIPTION FACTOR (EUROFUNG)-RELATED"/>
    <property type="match status" value="1"/>
</dbReference>
<dbReference type="InterPro" id="IPR050335">
    <property type="entry name" value="ERT1_acuK_gluconeogen_tf"/>
</dbReference>
<dbReference type="EMBL" id="HBHP01013264">
    <property type="protein sequence ID" value="CAD9760586.1"/>
    <property type="molecule type" value="Transcribed_RNA"/>
</dbReference>
<feature type="compositionally biased region" description="Polar residues" evidence="3">
    <location>
        <begin position="204"/>
        <end position="216"/>
    </location>
</feature>
<proteinExistence type="predicted"/>
<dbReference type="InterPro" id="IPR000014">
    <property type="entry name" value="PAS"/>
</dbReference>
<feature type="domain" description="PAS" evidence="5">
    <location>
        <begin position="478"/>
        <end position="526"/>
    </location>
</feature>
<evidence type="ECO:0000256" key="1">
    <source>
        <dbReference type="ARBA" id="ARBA00022723"/>
    </source>
</evidence>
<evidence type="ECO:0000259" key="4">
    <source>
        <dbReference type="PROSITE" id="PS50048"/>
    </source>
</evidence>
<evidence type="ECO:0008006" key="7">
    <source>
        <dbReference type="Google" id="ProtNLM"/>
    </source>
</evidence>
<protein>
    <recommendedName>
        <fullName evidence="7">Zn(2)-C6 fungal-type domain-containing protein</fullName>
    </recommendedName>
</protein>
<dbReference type="CDD" id="cd00067">
    <property type="entry name" value="GAL4"/>
    <property type="match status" value="1"/>
</dbReference>
<dbReference type="SMART" id="SM00066">
    <property type="entry name" value="GAL4"/>
    <property type="match status" value="1"/>
</dbReference>